<feature type="domain" description="FGAR-AT PurM N-terminal-like" evidence="3">
    <location>
        <begin position="3"/>
        <end position="114"/>
    </location>
</feature>
<comment type="caution">
    <text evidence="4">The sequence shown here is derived from an EMBL/GenBank/DDBJ whole genome shotgun (WGS) entry which is preliminary data.</text>
</comment>
<keyword evidence="5" id="KW-1185">Reference proteome</keyword>
<dbReference type="InterPro" id="IPR036676">
    <property type="entry name" value="PurM-like_C_sf"/>
</dbReference>
<dbReference type="Proteomes" id="UP000298663">
    <property type="component" value="Unassembled WGS sequence"/>
</dbReference>
<dbReference type="GO" id="GO:0005737">
    <property type="term" value="C:cytoplasm"/>
    <property type="evidence" value="ECO:0007669"/>
    <property type="project" value="TreeGrafter"/>
</dbReference>
<evidence type="ECO:0000313" key="4">
    <source>
        <dbReference type="EMBL" id="TKR67134.1"/>
    </source>
</evidence>
<dbReference type="STRING" id="34508.A0A4U5MDD6"/>
<dbReference type="InterPro" id="IPR036921">
    <property type="entry name" value="PurM-like_N_sf"/>
</dbReference>
<organism evidence="4 5">
    <name type="scientific">Steinernema carpocapsae</name>
    <name type="common">Entomopathogenic nematode</name>
    <dbReference type="NCBI Taxonomy" id="34508"/>
    <lineage>
        <taxon>Eukaryota</taxon>
        <taxon>Metazoa</taxon>
        <taxon>Ecdysozoa</taxon>
        <taxon>Nematoda</taxon>
        <taxon>Chromadorea</taxon>
        <taxon>Rhabditida</taxon>
        <taxon>Tylenchina</taxon>
        <taxon>Panagrolaimomorpha</taxon>
        <taxon>Strongyloidoidea</taxon>
        <taxon>Steinernematidae</taxon>
        <taxon>Steinernema</taxon>
    </lineage>
</organism>
<dbReference type="Pfam" id="PF02769">
    <property type="entry name" value="AIRS_C"/>
    <property type="match status" value="1"/>
</dbReference>
<feature type="compositionally biased region" description="Polar residues" evidence="1">
    <location>
        <begin position="598"/>
        <end position="608"/>
    </location>
</feature>
<dbReference type="GO" id="GO:0004642">
    <property type="term" value="F:phosphoribosylformylglycinamidine synthase activity"/>
    <property type="evidence" value="ECO:0007669"/>
    <property type="project" value="TreeGrafter"/>
</dbReference>
<evidence type="ECO:0000313" key="5">
    <source>
        <dbReference type="Proteomes" id="UP000298663"/>
    </source>
</evidence>
<dbReference type="PROSITE" id="PS51273">
    <property type="entry name" value="GATASE_TYPE_1"/>
    <property type="match status" value="1"/>
</dbReference>
<dbReference type="SMART" id="SM01211">
    <property type="entry name" value="GATase_5"/>
    <property type="match status" value="1"/>
</dbReference>
<dbReference type="EMBL" id="AZBU02000008">
    <property type="protein sequence ID" value="TKR67134.1"/>
    <property type="molecule type" value="Genomic_DNA"/>
</dbReference>
<accession>A0A4U5MDD6</accession>
<gene>
    <name evidence="4" type="ORF">L596_023335</name>
</gene>
<dbReference type="Gene3D" id="3.30.1330.10">
    <property type="entry name" value="PurM-like, N-terminal domain"/>
    <property type="match status" value="1"/>
</dbReference>
<dbReference type="Gene3D" id="3.40.50.880">
    <property type="match status" value="1"/>
</dbReference>
<dbReference type="OrthoDB" id="6666987at2759"/>
<dbReference type="PANTHER" id="PTHR10099">
    <property type="entry name" value="PHOSPHORIBOSYLFORMYLGLYCINAMIDINE SYNTHASE"/>
    <property type="match status" value="1"/>
</dbReference>
<evidence type="ECO:0000259" key="3">
    <source>
        <dbReference type="Pfam" id="PF22689"/>
    </source>
</evidence>
<name>A0A4U5MDD6_STECR</name>
<dbReference type="CDD" id="cd02204">
    <property type="entry name" value="PurL_repeat2"/>
    <property type="match status" value="1"/>
</dbReference>
<dbReference type="GO" id="GO:0006164">
    <property type="term" value="P:purine nucleotide biosynthetic process"/>
    <property type="evidence" value="ECO:0007669"/>
    <property type="project" value="TreeGrafter"/>
</dbReference>
<dbReference type="InterPro" id="IPR055181">
    <property type="entry name" value="FGAR-AT_PurM_N-like"/>
</dbReference>
<dbReference type="InterPro" id="IPR029062">
    <property type="entry name" value="Class_I_gatase-like"/>
</dbReference>
<dbReference type="AlphaFoldDB" id="A0A4U5MDD6"/>
<sequence>MLVGAAIAVGEQPIKGLVCPEAGARMSLAEALTNLVFAPITDLRDVKCSGNWMWAAKLPGEGARLSKAADALCAAMGVLGVAIDGGKDSLSMAAQVGNEIVKAPGTLVISAYAPCTDVTKVVTPDLKGNGAEPTNLVYVRFGSDLTKNRLGGSALAQCLKQVGDVSADIDDLPLFDKAFRTLQQLINDGHVLAGHDVSDGGLVTAILEMAFAGNRSINVNINSATDAVKTLFAEEAGVVLEVATYAVQTVAEAFTTHQIPVQIIGFTAAEFGPDASVQIIVNDEYVVEEKLISLRSMWEETSTRLELLQTAHSHVDQQTAFLNTATTVNYKIDFDFGASEKVGAGPYKVAILREEGSNGDREMAAAFMLAGFETFDVTMTDIMEDVSILEHFNGIAFVGGFSYADVLGSSKGWASTIRFNPNVLEAFSKFKARPDTFSFGVCNGCQLMGLLGWIGSKDDEPQVFLDENACGRFQSSFCTVRIEKNPAIMLQGMEKSVLGTWTSHGEGRFTYRNPNFLDELKASNLVCIRYVDGNGEPTMNYPENPNGSEFSVAGVCSEDGRHLAMMPHPTARSSPGSGRTTPRNSAPTPPPPRPGSRFSATLTSGSRD</sequence>
<protein>
    <submittedName>
        <fullName evidence="4">Uncharacterized protein</fullName>
    </submittedName>
</protein>
<reference evidence="4 5" key="2">
    <citation type="journal article" date="2019" name="G3 (Bethesda)">
        <title>Hybrid Assembly of the Genome of the Entomopathogenic Nematode Steinernema carpocapsae Identifies the X-Chromosome.</title>
        <authorList>
            <person name="Serra L."/>
            <person name="Macchietto M."/>
            <person name="Macias-Munoz A."/>
            <person name="McGill C.J."/>
            <person name="Rodriguez I.M."/>
            <person name="Rodriguez B."/>
            <person name="Murad R."/>
            <person name="Mortazavi A."/>
        </authorList>
    </citation>
    <scope>NUCLEOTIDE SEQUENCE [LARGE SCALE GENOMIC DNA]</scope>
    <source>
        <strain evidence="4 5">ALL</strain>
    </source>
</reference>
<dbReference type="InterPro" id="IPR010918">
    <property type="entry name" value="PurM-like_C_dom"/>
</dbReference>
<dbReference type="Pfam" id="PF13507">
    <property type="entry name" value="GATase_5"/>
    <property type="match status" value="1"/>
</dbReference>
<evidence type="ECO:0000256" key="1">
    <source>
        <dbReference type="SAM" id="MobiDB-lite"/>
    </source>
</evidence>
<dbReference type="SUPFAM" id="SSF56042">
    <property type="entry name" value="PurM C-terminal domain-like"/>
    <property type="match status" value="1"/>
</dbReference>
<dbReference type="Pfam" id="PF22689">
    <property type="entry name" value="FGAR-AT_PurM_N-like"/>
    <property type="match status" value="1"/>
</dbReference>
<dbReference type="PANTHER" id="PTHR10099:SF1">
    <property type="entry name" value="PHOSPHORIBOSYLFORMYLGLYCINAMIDINE SYNTHASE"/>
    <property type="match status" value="1"/>
</dbReference>
<evidence type="ECO:0000259" key="2">
    <source>
        <dbReference type="Pfam" id="PF02769"/>
    </source>
</evidence>
<dbReference type="CDD" id="cd01740">
    <property type="entry name" value="GATase1_FGAR_AT"/>
    <property type="match status" value="1"/>
</dbReference>
<feature type="domain" description="PurM-like C-terminal" evidence="2">
    <location>
        <begin position="148"/>
        <end position="270"/>
    </location>
</feature>
<dbReference type="Gene3D" id="3.90.650.10">
    <property type="entry name" value="PurM-like C-terminal domain"/>
    <property type="match status" value="1"/>
</dbReference>
<dbReference type="SUPFAM" id="SSF55326">
    <property type="entry name" value="PurM N-terminal domain-like"/>
    <property type="match status" value="1"/>
</dbReference>
<feature type="region of interest" description="Disordered" evidence="1">
    <location>
        <begin position="565"/>
        <end position="608"/>
    </location>
</feature>
<proteinExistence type="predicted"/>
<dbReference type="SUPFAM" id="SSF52317">
    <property type="entry name" value="Class I glutamine amidotransferase-like"/>
    <property type="match status" value="1"/>
</dbReference>
<reference evidence="4 5" key="1">
    <citation type="journal article" date="2015" name="Genome Biol.">
        <title>Comparative genomics of Steinernema reveals deeply conserved gene regulatory networks.</title>
        <authorList>
            <person name="Dillman A.R."/>
            <person name="Macchietto M."/>
            <person name="Porter C.F."/>
            <person name="Rogers A."/>
            <person name="Williams B."/>
            <person name="Antoshechkin I."/>
            <person name="Lee M.M."/>
            <person name="Goodwin Z."/>
            <person name="Lu X."/>
            <person name="Lewis E.E."/>
            <person name="Goodrich-Blair H."/>
            <person name="Stock S.P."/>
            <person name="Adams B.J."/>
            <person name="Sternberg P.W."/>
            <person name="Mortazavi A."/>
        </authorList>
    </citation>
    <scope>NUCLEOTIDE SEQUENCE [LARGE SCALE GENOMIC DNA]</scope>
    <source>
        <strain evidence="4 5">ALL</strain>
    </source>
</reference>